<comment type="caution">
    <text evidence="4">The sequence shown here is derived from an EMBL/GenBank/DDBJ whole genome shotgun (WGS) entry which is preliminary data.</text>
</comment>
<feature type="compositionally biased region" description="Polar residues" evidence="1">
    <location>
        <begin position="364"/>
        <end position="380"/>
    </location>
</feature>
<dbReference type="EMBL" id="JAHBCL010000005">
    <property type="protein sequence ID" value="MBS7525846.1"/>
    <property type="molecule type" value="Genomic_DNA"/>
</dbReference>
<keyword evidence="5" id="KW-1185">Reference proteome</keyword>
<feature type="region of interest" description="Disordered" evidence="1">
    <location>
        <begin position="173"/>
        <end position="220"/>
    </location>
</feature>
<organism evidence="4 5">
    <name type="scientific">Fusibacter paucivorans</name>
    <dbReference type="NCBI Taxonomy" id="76009"/>
    <lineage>
        <taxon>Bacteria</taxon>
        <taxon>Bacillati</taxon>
        <taxon>Bacillota</taxon>
        <taxon>Clostridia</taxon>
        <taxon>Eubacteriales</taxon>
        <taxon>Eubacteriales Family XII. Incertae Sedis</taxon>
        <taxon>Fusibacter</taxon>
    </lineage>
</organism>
<evidence type="ECO:0000313" key="4">
    <source>
        <dbReference type="EMBL" id="MBS7525846.1"/>
    </source>
</evidence>
<feature type="transmembrane region" description="Helical" evidence="2">
    <location>
        <begin position="401"/>
        <end position="420"/>
    </location>
</feature>
<dbReference type="RefSeq" id="WP_213235630.1">
    <property type="nucleotide sequence ID" value="NZ_JAHBCL010000005.1"/>
</dbReference>
<feature type="region of interest" description="Disordered" evidence="1">
    <location>
        <begin position="364"/>
        <end position="392"/>
    </location>
</feature>
<keyword evidence="2" id="KW-1133">Transmembrane helix</keyword>
<feature type="region of interest" description="Disordered" evidence="1">
    <location>
        <begin position="558"/>
        <end position="592"/>
    </location>
</feature>
<dbReference type="InterPro" id="IPR056303">
    <property type="entry name" value="AMIN-like"/>
</dbReference>
<keyword evidence="2" id="KW-0812">Transmembrane</keyword>
<evidence type="ECO:0000256" key="1">
    <source>
        <dbReference type="SAM" id="MobiDB-lite"/>
    </source>
</evidence>
<proteinExistence type="predicted"/>
<evidence type="ECO:0000256" key="2">
    <source>
        <dbReference type="SAM" id="Phobius"/>
    </source>
</evidence>
<reference evidence="4 5" key="1">
    <citation type="submission" date="2021-05" db="EMBL/GenBank/DDBJ databases">
        <title>Fusibacter ferrireducens sp. nov., an anaerobic, sulfur- and Fe-reducing bacterium isolated from the mangrove sediment.</title>
        <authorList>
            <person name="Qiu D."/>
        </authorList>
    </citation>
    <scope>NUCLEOTIDE SEQUENCE [LARGE SCALE GENOMIC DNA]</scope>
    <source>
        <strain evidence="4 5">DSM 12116</strain>
    </source>
</reference>
<dbReference type="Pfam" id="PF24837">
    <property type="entry name" value="AMIN-like"/>
    <property type="match status" value="1"/>
</dbReference>
<dbReference type="Proteomes" id="UP000746471">
    <property type="component" value="Unassembled WGS sequence"/>
</dbReference>
<sequence>MSQVRSIRDHLLPSIFQSTDNNDTFINISAAFTATGKYNQYLRQIGIQMKRSDMMRCPNCSFLNPDDAVECKICGYELTPSTSNPESELPKKMKRNFDDDEDLDKTVDALFGEMPAQKKPKDKGVVKRIDKRFEAYADMPDSEDDPISEDELRWLERLQRDIKQVDDEFDRMRRKNTGDSEAGIGKHIVDSTVDSSSHTERNPHESEHIKSPGDTDYLSEQASPNLAEDTKVFKGEHTFDTHKFKPSIIEVDESVPEVPDRENTEVKPQIHSQTPVTPVNETIIDHKMDDSSDSATIDAFEDHKTSDHTIEEEAFEKAEATYTSETDFKEKKPVDNFEKPNVHPQDHHHTVDGEEVIHLNFTVSGAPETSPQPASSSKVQRSLEADDEETHINPNAHRNRMIIFAVLAVILIIIFLKMFIRTTPEEPAEPINATPSVNTPVEAPSSAETIAEQTGIFFGQLQSYVNDGNIAVLSMFEDSQNALEQLAAFKAIGTLDDFTLSMPETIDVVDSKADVTVTVSLNRTIDGSTVQNDSAWTFNWEEVEGTWRISTLVITSQEGSTTVDNNENTPSNSNSGSTTTATTTTTAEKPEGFIATGSFSGGIVTDGQDVSGIRFGKHELFERVVLDLSVWTGGTPTERVEEACQYDAKISDDGKSVILTLSGARGVSAGTPDLSRSTFFKSVEASFPEDDSTVSFEIVLNQTSEYKVFQLKSPGKIVIDVMPK</sequence>
<evidence type="ECO:0000313" key="5">
    <source>
        <dbReference type="Proteomes" id="UP000746471"/>
    </source>
</evidence>
<gene>
    <name evidence="4" type="ORF">KHM83_04045</name>
</gene>
<feature type="domain" description="AMIN-like" evidence="3">
    <location>
        <begin position="610"/>
        <end position="721"/>
    </location>
</feature>
<feature type="compositionally biased region" description="Basic and acidic residues" evidence="1">
    <location>
        <begin position="197"/>
        <end position="213"/>
    </location>
</feature>
<name>A0ABS5PNB3_9FIRM</name>
<evidence type="ECO:0000259" key="3">
    <source>
        <dbReference type="Pfam" id="PF24837"/>
    </source>
</evidence>
<feature type="compositionally biased region" description="Low complexity" evidence="1">
    <location>
        <begin position="565"/>
        <end position="586"/>
    </location>
</feature>
<accession>A0ABS5PNB3</accession>
<keyword evidence="2" id="KW-0472">Membrane</keyword>
<protein>
    <recommendedName>
        <fullName evidence="3">AMIN-like domain-containing protein</fullName>
    </recommendedName>
</protein>